<reference evidence="3" key="4">
    <citation type="submission" date="2021-06" db="EMBL/GenBank/DDBJ databases">
        <title>Updating the genus Pseudomonas: Description of 43 new species and partition of the Pseudomonas putida group.</title>
        <authorList>
            <person name="Girard L."/>
            <person name="Lood C."/>
            <person name="Vandamme P."/>
            <person name="Rokni-Zadeh H."/>
            <person name="Van Noort V."/>
            <person name="Hofte M."/>
            <person name="Lavigne R."/>
            <person name="De Mot R."/>
        </authorList>
    </citation>
    <scope>NUCLEOTIDE SEQUENCE</scope>
    <source>
        <strain evidence="3">SWRI10</strain>
    </source>
</reference>
<evidence type="ECO:0000313" key="3">
    <source>
        <dbReference type="EMBL" id="MBV4536621.1"/>
    </source>
</evidence>
<reference evidence="4" key="5">
    <citation type="submission" date="2021-07" db="EMBL/GenBank/DDBJ databases">
        <authorList>
            <person name="Wevar Oller A.L."/>
            <person name="Talano M.A."/>
            <person name="Torres Tejerizo G.A."/>
            <person name="Agostini E."/>
        </authorList>
    </citation>
    <scope>NUCLEOTIDE SEQUENCE</scope>
    <source>
        <strain evidence="4">AW4</strain>
    </source>
</reference>
<reference evidence="2" key="3">
    <citation type="submission" date="2020-07" db="EMBL/GenBank/DDBJ databases">
        <authorList>
            <person name="Lood C."/>
            <person name="Girard L."/>
        </authorList>
    </citation>
    <scope>NUCLEOTIDE SEQUENCE</scope>
    <source>
        <strain evidence="2">SWRI10</strain>
    </source>
</reference>
<dbReference type="AlphaFoldDB" id="A0A923G221"/>
<comment type="caution">
    <text evidence="2">The sequence shown here is derived from an EMBL/GenBank/DDBJ whole genome shotgun (WGS) entry which is preliminary data.</text>
</comment>
<evidence type="ECO:0000313" key="2">
    <source>
        <dbReference type="EMBL" id="MBC3441588.1"/>
    </source>
</evidence>
<proteinExistence type="predicted"/>
<protein>
    <submittedName>
        <fullName evidence="2">Uncharacterized protein</fullName>
    </submittedName>
</protein>
<accession>A0A923G221</accession>
<sequence length="69" mass="7286">MPSVHAQTPRELSVEELDQVAGGSDATIMPVFPPVSRPICGGPDVPPPHLPRYPDVPPPNDIRGPTLGL</sequence>
<feature type="region of interest" description="Disordered" evidence="1">
    <location>
        <begin position="20"/>
        <end position="69"/>
    </location>
</feature>
<organism evidence="2">
    <name type="scientific">Pseudomonas urmiensis</name>
    <dbReference type="NCBI Taxonomy" id="2745493"/>
    <lineage>
        <taxon>Bacteria</taxon>
        <taxon>Pseudomonadati</taxon>
        <taxon>Pseudomonadota</taxon>
        <taxon>Gammaproteobacteria</taxon>
        <taxon>Pseudomonadales</taxon>
        <taxon>Pseudomonadaceae</taxon>
        <taxon>Pseudomonas</taxon>
    </lineage>
</organism>
<reference evidence="2" key="2">
    <citation type="journal article" date="2020" name="Microorganisms">
        <title>Reliable Identification of Environmental Pseudomonas Isolates Using the rpoD Gene.</title>
        <authorList>
            <consortium name="The Broad Institute Genome Sequencing Platform"/>
            <person name="Girard L."/>
            <person name="Lood C."/>
            <person name="Rokni-Zadeh H."/>
            <person name="van Noort V."/>
            <person name="Lavigne R."/>
            <person name="De Mot R."/>
        </authorList>
    </citation>
    <scope>NUCLEOTIDE SEQUENCE</scope>
    <source>
        <strain evidence="2">SWRI10</strain>
    </source>
</reference>
<dbReference type="EMBL" id="JAHWXS010000009">
    <property type="protein sequence ID" value="MFK5733997.1"/>
    <property type="molecule type" value="Genomic_DNA"/>
</dbReference>
<dbReference type="EMBL" id="JABWRE010000008">
    <property type="protein sequence ID" value="MBC3441588.1"/>
    <property type="molecule type" value="Genomic_DNA"/>
</dbReference>
<dbReference type="Proteomes" id="UP001621534">
    <property type="component" value="Unassembled WGS sequence"/>
</dbReference>
<evidence type="ECO:0000313" key="5">
    <source>
        <dbReference type="Proteomes" id="UP001621534"/>
    </source>
</evidence>
<dbReference type="EMBL" id="JABWRE020000001">
    <property type="protein sequence ID" value="MBV4536621.1"/>
    <property type="molecule type" value="Genomic_DNA"/>
</dbReference>
<reference evidence="4 5" key="1">
    <citation type="journal article" date="2012" name="Plant Soil">
        <title>Screening of plant growth-promoting traits in arsenic-resistant bacteria isolated from the rhizosphere of soybean plants from Argentinean agricultural soil.</title>
        <authorList>
            <person name="Wevar Oller A.L."/>
            <person name="Talano M.A."/>
            <person name="Agostini E."/>
        </authorList>
    </citation>
    <scope>NUCLEOTIDE SEQUENCE [LARGE SCALE GENOMIC DNA]</scope>
    <source>
        <strain evidence="4 5">AW4</strain>
    </source>
</reference>
<gene>
    <name evidence="3" type="ORF">HU737_011560</name>
    <name evidence="2" type="ORF">HU737_12925</name>
    <name evidence="4" type="ORF">KW869_10695</name>
</gene>
<dbReference type="RefSeq" id="WP_186555154.1">
    <property type="nucleotide sequence ID" value="NZ_JABWRE020000001.1"/>
</dbReference>
<evidence type="ECO:0000256" key="1">
    <source>
        <dbReference type="SAM" id="MobiDB-lite"/>
    </source>
</evidence>
<evidence type="ECO:0000313" key="4">
    <source>
        <dbReference type="EMBL" id="MFK5733997.1"/>
    </source>
</evidence>
<keyword evidence="5" id="KW-1185">Reference proteome</keyword>
<dbReference type="Proteomes" id="UP000599879">
    <property type="component" value="Unassembled WGS sequence"/>
</dbReference>
<name>A0A923G221_9PSED</name>
<feature type="compositionally biased region" description="Pro residues" evidence="1">
    <location>
        <begin position="44"/>
        <end position="60"/>
    </location>
</feature>